<keyword evidence="2" id="KW-1185">Reference proteome</keyword>
<evidence type="ECO:0000313" key="2">
    <source>
        <dbReference type="Proteomes" id="UP001497535"/>
    </source>
</evidence>
<dbReference type="EMBL" id="CAVMJV010000056">
    <property type="protein sequence ID" value="CAK5084998.1"/>
    <property type="molecule type" value="Genomic_DNA"/>
</dbReference>
<proteinExistence type="predicted"/>
<name>A0ACB1A3Y3_MELEN</name>
<dbReference type="Proteomes" id="UP001497535">
    <property type="component" value="Unassembled WGS sequence"/>
</dbReference>
<organism evidence="1 2">
    <name type="scientific">Meloidogyne enterolobii</name>
    <name type="common">Root-knot nematode worm</name>
    <name type="synonym">Meloidogyne mayaguensis</name>
    <dbReference type="NCBI Taxonomy" id="390850"/>
    <lineage>
        <taxon>Eukaryota</taxon>
        <taxon>Metazoa</taxon>
        <taxon>Ecdysozoa</taxon>
        <taxon>Nematoda</taxon>
        <taxon>Chromadorea</taxon>
        <taxon>Rhabditida</taxon>
        <taxon>Tylenchina</taxon>
        <taxon>Tylenchomorpha</taxon>
        <taxon>Tylenchoidea</taxon>
        <taxon>Meloidogynidae</taxon>
        <taxon>Meloidogyninae</taxon>
        <taxon>Meloidogyne</taxon>
    </lineage>
</organism>
<sequence>MGREIGLNFIILGSNDNKFASKIDNILANKIKKKLGKSISSNVIVCIALDRLLSVLSVSHRNPGQATCRMRIMLLIAWIAAAVISAPQFVVWKLYQAFDNPPWSQCMQIWEIERSQLQRNNNFHLASNDTTIKLLDSKVRLNN</sequence>
<protein>
    <submittedName>
        <fullName evidence="1">Uncharacterized protein</fullName>
    </submittedName>
</protein>
<accession>A0ACB1A3Y3</accession>
<gene>
    <name evidence="1" type="ORF">MENTE1834_LOCUS32419</name>
</gene>
<reference evidence="1" key="1">
    <citation type="submission" date="2023-11" db="EMBL/GenBank/DDBJ databases">
        <authorList>
            <person name="Poullet M."/>
        </authorList>
    </citation>
    <scope>NUCLEOTIDE SEQUENCE</scope>
    <source>
        <strain evidence="1">E1834</strain>
    </source>
</reference>
<comment type="caution">
    <text evidence="1">The sequence shown here is derived from an EMBL/GenBank/DDBJ whole genome shotgun (WGS) entry which is preliminary data.</text>
</comment>
<evidence type="ECO:0000313" key="1">
    <source>
        <dbReference type="EMBL" id="CAK5084998.1"/>
    </source>
</evidence>